<keyword evidence="5 6" id="KW-0961">Cell wall biogenesis/degradation</keyword>
<feature type="active site" description="Nucleophile" evidence="6">
    <location>
        <position position="309"/>
    </location>
</feature>
<keyword evidence="3 6" id="KW-0133">Cell shape</keyword>
<comment type="pathway">
    <text evidence="1 6">Cell wall biogenesis; peptidoglycan biosynthesis.</text>
</comment>
<evidence type="ECO:0000313" key="10">
    <source>
        <dbReference type="Proteomes" id="UP000642910"/>
    </source>
</evidence>
<dbReference type="InterPro" id="IPR038063">
    <property type="entry name" value="Transpep_catalytic_dom"/>
</dbReference>
<dbReference type="SUPFAM" id="SSF141523">
    <property type="entry name" value="L,D-transpeptidase catalytic domain-like"/>
    <property type="match status" value="1"/>
</dbReference>
<keyword evidence="10" id="KW-1185">Reference proteome</keyword>
<dbReference type="PANTHER" id="PTHR30582:SF2">
    <property type="entry name" value="L,D-TRANSPEPTIDASE YCIB-RELATED"/>
    <property type="match status" value="1"/>
</dbReference>
<evidence type="ECO:0000256" key="2">
    <source>
        <dbReference type="ARBA" id="ARBA00022679"/>
    </source>
</evidence>
<dbReference type="InterPro" id="IPR036366">
    <property type="entry name" value="PGBDSf"/>
</dbReference>
<evidence type="ECO:0000256" key="6">
    <source>
        <dbReference type="PROSITE-ProRule" id="PRU01373"/>
    </source>
</evidence>
<dbReference type="CDD" id="cd16913">
    <property type="entry name" value="YkuD_like"/>
    <property type="match status" value="1"/>
</dbReference>
<dbReference type="InterPro" id="IPR036365">
    <property type="entry name" value="PGBD-like_sf"/>
</dbReference>
<reference evidence="9 10" key="1">
    <citation type="submission" date="2020-11" db="EMBL/GenBank/DDBJ databases">
        <title>Genomic insight of Alicyclobacillus mali FL 18 reveals a new arsenic-resistant strain, with potential in environmental biotechnology.</title>
        <authorList>
            <person name="Fiorentino G."/>
            <person name="Gallo G."/>
            <person name="Aulitto M."/>
        </authorList>
    </citation>
    <scope>NUCLEOTIDE SEQUENCE [LARGE SCALE GENOMIC DNA]</scope>
    <source>
        <strain evidence="9 10">FL 18</strain>
    </source>
</reference>
<gene>
    <name evidence="9" type="ORF">IW967_05435</name>
</gene>
<dbReference type="PANTHER" id="PTHR30582">
    <property type="entry name" value="L,D-TRANSPEPTIDASE"/>
    <property type="match status" value="1"/>
</dbReference>
<evidence type="ECO:0000256" key="3">
    <source>
        <dbReference type="ARBA" id="ARBA00022960"/>
    </source>
</evidence>
<feature type="domain" description="L,D-TPase catalytic" evidence="8">
    <location>
        <begin position="216"/>
        <end position="333"/>
    </location>
</feature>
<comment type="caution">
    <text evidence="9">The sequence shown here is derived from an EMBL/GenBank/DDBJ whole genome shotgun (WGS) entry which is preliminary data.</text>
</comment>
<evidence type="ECO:0000259" key="8">
    <source>
        <dbReference type="PROSITE" id="PS52029"/>
    </source>
</evidence>
<evidence type="ECO:0000256" key="1">
    <source>
        <dbReference type="ARBA" id="ARBA00004752"/>
    </source>
</evidence>
<accession>A0ABS0F1Z6</accession>
<keyword evidence="4 6" id="KW-0573">Peptidoglycan synthesis</keyword>
<evidence type="ECO:0000256" key="7">
    <source>
        <dbReference type="SAM" id="MobiDB-lite"/>
    </source>
</evidence>
<feature type="region of interest" description="Disordered" evidence="7">
    <location>
        <begin position="61"/>
        <end position="82"/>
    </location>
</feature>
<dbReference type="Proteomes" id="UP000642910">
    <property type="component" value="Unassembled WGS sequence"/>
</dbReference>
<dbReference type="EMBL" id="JADPKZ010000035">
    <property type="protein sequence ID" value="MBF8377313.1"/>
    <property type="molecule type" value="Genomic_DNA"/>
</dbReference>
<feature type="active site" description="Proton donor/acceptor" evidence="6">
    <location>
        <position position="294"/>
    </location>
</feature>
<dbReference type="Gene3D" id="1.10.101.10">
    <property type="entry name" value="PGBD-like superfamily/PGBD"/>
    <property type="match status" value="1"/>
</dbReference>
<dbReference type="InterPro" id="IPR002477">
    <property type="entry name" value="Peptidoglycan-bd-like"/>
</dbReference>
<dbReference type="Pfam" id="PF03734">
    <property type="entry name" value="YkuD"/>
    <property type="match status" value="1"/>
</dbReference>
<evidence type="ECO:0000256" key="4">
    <source>
        <dbReference type="ARBA" id="ARBA00022984"/>
    </source>
</evidence>
<evidence type="ECO:0000256" key="5">
    <source>
        <dbReference type="ARBA" id="ARBA00023316"/>
    </source>
</evidence>
<dbReference type="InterPro" id="IPR050979">
    <property type="entry name" value="LD-transpeptidase"/>
</dbReference>
<evidence type="ECO:0000313" key="9">
    <source>
        <dbReference type="EMBL" id="MBF8377313.1"/>
    </source>
</evidence>
<dbReference type="Gene3D" id="2.40.440.10">
    <property type="entry name" value="L,D-transpeptidase catalytic domain-like"/>
    <property type="match status" value="1"/>
</dbReference>
<dbReference type="InterPro" id="IPR005490">
    <property type="entry name" value="LD_TPept_cat_dom"/>
</dbReference>
<protein>
    <submittedName>
        <fullName evidence="9">Murein L,D-transpeptidase</fullName>
    </submittedName>
</protein>
<sequence length="339" mass="36361">MRTRWIRWIALALAFCVWLSPLPFSLGATSVESALPSPNVPPSSWSSLQQDWKRLQNLSQKGVSSATSSRDKTSSSGHLAKSSTSQEEGVIIGVGDVGPKALWLNESLAVLGYLPATFSPTAPTSAQTARLALSASARAQTFKPLQGTWQLRYDQPNAWVSLWSPDQDTPITEGAVMAFEAENHLAVDGIAGPDVIRALSQALATGETAPAEPYSYILVTTSLPEKLELWVDGKLVLTSLCNTGIPQSPTPYGTYGVYVQYASQDMKGKDPNGTPYDDPGVPYVSYFDQGCAVHGFIRQKYGFPQSLGCVELPYAAAAKVFAYTHIGTLVTITSAPLPT</sequence>
<dbReference type="PROSITE" id="PS52029">
    <property type="entry name" value="LD_TPASE"/>
    <property type="match status" value="1"/>
</dbReference>
<dbReference type="Pfam" id="PF01471">
    <property type="entry name" value="PG_binding_1"/>
    <property type="match status" value="1"/>
</dbReference>
<proteinExistence type="predicted"/>
<name>A0ABS0F1Z6_9BACL</name>
<organism evidence="9 10">
    <name type="scientific">Alicyclobacillus mali</name>
    <name type="common">ex Roth et al. 2021</name>
    <dbReference type="NCBI Taxonomy" id="1123961"/>
    <lineage>
        <taxon>Bacteria</taxon>
        <taxon>Bacillati</taxon>
        <taxon>Bacillota</taxon>
        <taxon>Bacilli</taxon>
        <taxon>Bacillales</taxon>
        <taxon>Alicyclobacillaceae</taxon>
        <taxon>Alicyclobacillus</taxon>
    </lineage>
</organism>
<dbReference type="RefSeq" id="WP_195867321.1">
    <property type="nucleotide sequence ID" value="NZ_JADPKZ010000035.1"/>
</dbReference>
<dbReference type="SUPFAM" id="SSF47090">
    <property type="entry name" value="PGBD-like"/>
    <property type="match status" value="1"/>
</dbReference>
<keyword evidence="2" id="KW-0808">Transferase</keyword>